<evidence type="ECO:0000256" key="10">
    <source>
        <dbReference type="ARBA" id="ARBA00023136"/>
    </source>
</evidence>
<dbReference type="InterPro" id="IPR001128">
    <property type="entry name" value="Cyt_P450"/>
</dbReference>
<evidence type="ECO:0000256" key="7">
    <source>
        <dbReference type="ARBA" id="ARBA00022989"/>
    </source>
</evidence>
<evidence type="ECO:0000256" key="2">
    <source>
        <dbReference type="ARBA" id="ARBA00004167"/>
    </source>
</evidence>
<keyword evidence="9 11" id="KW-0408">Iron</keyword>
<protein>
    <recommendedName>
        <fullName evidence="16">Cytochrome P450</fullName>
    </recommendedName>
</protein>
<dbReference type="GO" id="GO:0016705">
    <property type="term" value="F:oxidoreductase activity, acting on paired donors, with incorporation or reduction of molecular oxygen"/>
    <property type="evidence" value="ECO:0007669"/>
    <property type="project" value="InterPro"/>
</dbReference>
<dbReference type="SMR" id="A0A835GWK5"/>
<evidence type="ECO:0000256" key="3">
    <source>
        <dbReference type="ARBA" id="ARBA00010617"/>
    </source>
</evidence>
<dbReference type="InterPro" id="IPR017972">
    <property type="entry name" value="Cyt_P450_CS"/>
</dbReference>
<accession>A0A835GWK5</accession>
<comment type="caution">
    <text evidence="14">The sequence shown here is derived from an EMBL/GenBank/DDBJ whole genome shotgun (WGS) entry which is preliminary data.</text>
</comment>
<keyword evidence="12" id="KW-0503">Monooxygenase</keyword>
<dbReference type="Gene3D" id="1.10.630.10">
    <property type="entry name" value="Cytochrome P450"/>
    <property type="match status" value="1"/>
</dbReference>
<dbReference type="InterPro" id="IPR036396">
    <property type="entry name" value="Cyt_P450_sf"/>
</dbReference>
<keyword evidence="7 13" id="KW-1133">Transmembrane helix</keyword>
<dbReference type="OrthoDB" id="2789670at2759"/>
<dbReference type="GO" id="GO:0004497">
    <property type="term" value="F:monooxygenase activity"/>
    <property type="evidence" value="ECO:0007669"/>
    <property type="project" value="UniProtKB-KW"/>
</dbReference>
<organism evidence="14 15">
    <name type="scientific">Coptis chinensis</name>
    <dbReference type="NCBI Taxonomy" id="261450"/>
    <lineage>
        <taxon>Eukaryota</taxon>
        <taxon>Viridiplantae</taxon>
        <taxon>Streptophyta</taxon>
        <taxon>Embryophyta</taxon>
        <taxon>Tracheophyta</taxon>
        <taxon>Spermatophyta</taxon>
        <taxon>Magnoliopsida</taxon>
        <taxon>Ranunculales</taxon>
        <taxon>Ranunculaceae</taxon>
        <taxon>Coptidoideae</taxon>
        <taxon>Coptis</taxon>
    </lineage>
</organism>
<evidence type="ECO:0008006" key="16">
    <source>
        <dbReference type="Google" id="ProtNLM"/>
    </source>
</evidence>
<evidence type="ECO:0000256" key="13">
    <source>
        <dbReference type="SAM" id="Phobius"/>
    </source>
</evidence>
<evidence type="ECO:0000256" key="9">
    <source>
        <dbReference type="ARBA" id="ARBA00023004"/>
    </source>
</evidence>
<dbReference type="Proteomes" id="UP000631114">
    <property type="component" value="Unassembled WGS sequence"/>
</dbReference>
<feature type="binding site" description="axial binding residue" evidence="11">
    <location>
        <position position="439"/>
    </location>
    <ligand>
        <name>heme</name>
        <dbReference type="ChEBI" id="CHEBI:30413"/>
    </ligand>
    <ligandPart>
        <name>Fe</name>
        <dbReference type="ChEBI" id="CHEBI:18248"/>
    </ligandPart>
</feature>
<evidence type="ECO:0000256" key="1">
    <source>
        <dbReference type="ARBA" id="ARBA00001971"/>
    </source>
</evidence>
<keyword evidence="5 13" id="KW-0812">Transmembrane</keyword>
<sequence length="529" mass="60358">MEADSWLLLAATILATSFLLLLKGFISRSRLKLPPGPKPWPIIGNLNLIIGSLPHQSIHDLSQTYGPMMQLQFGSFPVVIGSSVEMAREFLKIHDLNFASRPYTSAAKYTNYDQNDMSFAPYGPHWRHVRKICVMELFTMKRLDSFQYIRTEELHSFLSDVYASCGNPTVLKDHFSNFTLNHITRMVLGKKILDESEELNKIIEEWFVLNGVFNIGDFIPGINFLDLQGYVKRMKALKKKIDHFLELAIDEHIARKEDKLSKFMTKDMLDVLLQLADDPNPDLKLSRLRIKGLTMDLLAGGTDTSTTAIEWAMSELLKHPEIFEQATEELDRVIGRNRWVEETDIPNLPYIKSIMLETMRMHPVAPLLAPHLARENCKVHGYDILQGTRVYVNTWSIGRDPTLWDAPKEFRPGRFMGREIDVKGQHFELLPFGSGRRMCPGYNLGLKLIESGLANLLHGFTWELPNQMNPRDLNMEEVFGLSVPKKVPLKSSRSLYLSLVSLITPHRTMKLDKKIQGLSARPCTEAVPA</sequence>
<reference evidence="14 15" key="1">
    <citation type="submission" date="2020-10" db="EMBL/GenBank/DDBJ databases">
        <title>The Coptis chinensis genome and diversification of protoberbering-type alkaloids.</title>
        <authorList>
            <person name="Wang B."/>
            <person name="Shu S."/>
            <person name="Song C."/>
            <person name="Liu Y."/>
        </authorList>
    </citation>
    <scope>NUCLEOTIDE SEQUENCE [LARGE SCALE GENOMIC DNA]</scope>
    <source>
        <strain evidence="14">HL-2020</strain>
        <tissue evidence="14">Leaf</tissue>
    </source>
</reference>
<proteinExistence type="inferred from homology"/>
<evidence type="ECO:0000313" key="15">
    <source>
        <dbReference type="Proteomes" id="UP000631114"/>
    </source>
</evidence>
<evidence type="ECO:0000256" key="12">
    <source>
        <dbReference type="RuleBase" id="RU000461"/>
    </source>
</evidence>
<dbReference type="AlphaFoldDB" id="A0A835GWK5"/>
<dbReference type="GO" id="GO:0016020">
    <property type="term" value="C:membrane"/>
    <property type="evidence" value="ECO:0007669"/>
    <property type="project" value="UniProtKB-SubCell"/>
</dbReference>
<keyword evidence="4 11" id="KW-0349">Heme</keyword>
<dbReference type="EMBL" id="JADFTS010000009">
    <property type="protein sequence ID" value="KAF9588156.1"/>
    <property type="molecule type" value="Genomic_DNA"/>
</dbReference>
<dbReference type="SUPFAM" id="SSF48264">
    <property type="entry name" value="Cytochrome P450"/>
    <property type="match status" value="1"/>
</dbReference>
<gene>
    <name evidence="14" type="ORF">IFM89_007845</name>
</gene>
<dbReference type="FunFam" id="1.10.630.10:FF:000097">
    <property type="entry name" value="Cytochrome P-450 19"/>
    <property type="match status" value="1"/>
</dbReference>
<dbReference type="PROSITE" id="PS00086">
    <property type="entry name" value="CYTOCHROME_P450"/>
    <property type="match status" value="1"/>
</dbReference>
<evidence type="ECO:0000256" key="4">
    <source>
        <dbReference type="ARBA" id="ARBA00022617"/>
    </source>
</evidence>
<dbReference type="CDD" id="cd20618">
    <property type="entry name" value="CYP71_clan"/>
    <property type="match status" value="1"/>
</dbReference>
<dbReference type="GO" id="GO:0020037">
    <property type="term" value="F:heme binding"/>
    <property type="evidence" value="ECO:0007669"/>
    <property type="project" value="InterPro"/>
</dbReference>
<keyword evidence="10 13" id="KW-0472">Membrane</keyword>
<comment type="similarity">
    <text evidence="3 12">Belongs to the cytochrome P450 family.</text>
</comment>
<dbReference type="PANTHER" id="PTHR47944:SF5">
    <property type="entry name" value="CYTOCHROME P450 71A1-LIKE"/>
    <property type="match status" value="1"/>
</dbReference>
<evidence type="ECO:0000256" key="5">
    <source>
        <dbReference type="ARBA" id="ARBA00022692"/>
    </source>
</evidence>
<evidence type="ECO:0000256" key="8">
    <source>
        <dbReference type="ARBA" id="ARBA00023002"/>
    </source>
</evidence>
<name>A0A835GWK5_9MAGN</name>
<comment type="subcellular location">
    <subcellularLocation>
        <location evidence="2">Membrane</location>
        <topology evidence="2">Single-pass membrane protein</topology>
    </subcellularLocation>
</comment>
<dbReference type="InterPro" id="IPR002401">
    <property type="entry name" value="Cyt_P450_E_grp-I"/>
</dbReference>
<feature type="transmembrane region" description="Helical" evidence="13">
    <location>
        <begin position="6"/>
        <end position="26"/>
    </location>
</feature>
<evidence type="ECO:0000256" key="6">
    <source>
        <dbReference type="ARBA" id="ARBA00022723"/>
    </source>
</evidence>
<keyword evidence="8 12" id="KW-0560">Oxidoreductase</keyword>
<dbReference type="PRINTS" id="PR00385">
    <property type="entry name" value="P450"/>
</dbReference>
<evidence type="ECO:0000256" key="11">
    <source>
        <dbReference type="PIRSR" id="PIRSR602401-1"/>
    </source>
</evidence>
<keyword evidence="15" id="KW-1185">Reference proteome</keyword>
<dbReference type="GO" id="GO:0044550">
    <property type="term" value="P:secondary metabolite biosynthetic process"/>
    <property type="evidence" value="ECO:0007669"/>
    <property type="project" value="UniProtKB-ARBA"/>
</dbReference>
<dbReference type="GO" id="GO:0005506">
    <property type="term" value="F:iron ion binding"/>
    <property type="evidence" value="ECO:0007669"/>
    <property type="project" value="InterPro"/>
</dbReference>
<keyword evidence="6 11" id="KW-0479">Metal-binding</keyword>
<dbReference type="Pfam" id="PF00067">
    <property type="entry name" value="p450"/>
    <property type="match status" value="1"/>
</dbReference>
<dbReference type="PANTHER" id="PTHR47944">
    <property type="entry name" value="CYTOCHROME P450 98A9"/>
    <property type="match status" value="1"/>
</dbReference>
<evidence type="ECO:0000313" key="14">
    <source>
        <dbReference type="EMBL" id="KAF9588156.1"/>
    </source>
</evidence>
<dbReference type="PRINTS" id="PR00463">
    <property type="entry name" value="EP450I"/>
</dbReference>
<comment type="cofactor">
    <cofactor evidence="1 11">
        <name>heme</name>
        <dbReference type="ChEBI" id="CHEBI:30413"/>
    </cofactor>
</comment>